<accession>A0A7N0V680</accession>
<evidence type="ECO:0000313" key="2">
    <source>
        <dbReference type="Proteomes" id="UP000594263"/>
    </source>
</evidence>
<sequence>MTMPSITLRLNWQANRSSAVYPGMLISKAKLLQVTLKALSRCGMLLETSCSVRRKSMKDEFGPLTTQLWIQLCQQVEVIMALLSSVSNFVSNLVAANSTGNIKILEMV</sequence>
<proteinExistence type="predicted"/>
<dbReference type="Proteomes" id="UP000594263">
    <property type="component" value="Unplaced"/>
</dbReference>
<name>A0A7N0V680_KALFE</name>
<keyword evidence="2" id="KW-1185">Reference proteome</keyword>
<dbReference type="Gramene" id="Kaladp0101s0202.1.v1.1">
    <property type="protein sequence ID" value="Kaladp0101s0202.1.v1.1"/>
    <property type="gene ID" value="Kaladp0101s0202.v1.1"/>
</dbReference>
<reference evidence="1" key="1">
    <citation type="submission" date="2021-01" db="UniProtKB">
        <authorList>
            <consortium name="EnsemblPlants"/>
        </authorList>
    </citation>
    <scope>IDENTIFICATION</scope>
</reference>
<dbReference type="EnsemblPlants" id="Kaladp0101s0202.1.v1.1">
    <property type="protein sequence ID" value="Kaladp0101s0202.1.v1.1"/>
    <property type="gene ID" value="Kaladp0101s0202.v1.1"/>
</dbReference>
<organism evidence="1 2">
    <name type="scientific">Kalanchoe fedtschenkoi</name>
    <name type="common">Lavender scallops</name>
    <name type="synonym">South American air plant</name>
    <dbReference type="NCBI Taxonomy" id="63787"/>
    <lineage>
        <taxon>Eukaryota</taxon>
        <taxon>Viridiplantae</taxon>
        <taxon>Streptophyta</taxon>
        <taxon>Embryophyta</taxon>
        <taxon>Tracheophyta</taxon>
        <taxon>Spermatophyta</taxon>
        <taxon>Magnoliopsida</taxon>
        <taxon>eudicotyledons</taxon>
        <taxon>Gunneridae</taxon>
        <taxon>Pentapetalae</taxon>
        <taxon>Saxifragales</taxon>
        <taxon>Crassulaceae</taxon>
        <taxon>Kalanchoe</taxon>
    </lineage>
</organism>
<evidence type="ECO:0000313" key="1">
    <source>
        <dbReference type="EnsemblPlants" id="Kaladp0101s0202.1.v1.1"/>
    </source>
</evidence>
<protein>
    <submittedName>
        <fullName evidence="1">Uncharacterized protein</fullName>
    </submittedName>
</protein>
<dbReference type="AlphaFoldDB" id="A0A7N0V680"/>